<dbReference type="PANTHER" id="PTHR41791:SF1">
    <property type="entry name" value="SSL7039 PROTEIN"/>
    <property type="match status" value="1"/>
</dbReference>
<name>A0A139XB91_9CYAN</name>
<dbReference type="EMBL" id="ANNX02000020">
    <property type="protein sequence ID" value="KYC41955.1"/>
    <property type="molecule type" value="Genomic_DNA"/>
</dbReference>
<keyword evidence="2" id="KW-1185">Reference proteome</keyword>
<dbReference type="PIRSF" id="PIRSF028744">
    <property type="entry name" value="Addict_mod_HI1419"/>
    <property type="match status" value="1"/>
</dbReference>
<accession>A0A139XB91</accession>
<dbReference type="Proteomes" id="UP000076925">
    <property type="component" value="Unassembled WGS sequence"/>
</dbReference>
<sequence length="112" mass="13121">MEVQPREIRTYLTEDGRNLFDNWLDALRDRRAKAKIRARLDRVEEGNLGDCKPVGEGVFELRIDYASGYRIYFGQEETTIIILLCGGDKSTQVKDIEKAQKYWKNYRSRNDA</sequence>
<dbReference type="InterPro" id="IPR009241">
    <property type="entry name" value="HigB-like"/>
</dbReference>
<dbReference type="OrthoDB" id="9800258at2"/>
<proteinExistence type="predicted"/>
<dbReference type="NCBIfam" id="TIGR02683">
    <property type="entry name" value="upstrm_HI1419"/>
    <property type="match status" value="1"/>
</dbReference>
<comment type="caution">
    <text evidence="1">The sequence shown here is derived from an EMBL/GenBank/DDBJ whole genome shotgun (WGS) entry which is preliminary data.</text>
</comment>
<evidence type="ECO:0000313" key="1">
    <source>
        <dbReference type="EMBL" id="KYC41955.1"/>
    </source>
</evidence>
<dbReference type="InterPro" id="IPR014056">
    <property type="entry name" value="TypeIITA-like_toxin_pred"/>
</dbReference>
<dbReference type="STRING" id="128403.WA1_18230"/>
<reference evidence="1 2" key="1">
    <citation type="journal article" date="2013" name="Genome Biol. Evol.">
        <title>Genomes of Stigonematalean cyanobacteria (subsection V) and the evolution of oxygenic photosynthesis from prokaryotes to plastids.</title>
        <authorList>
            <person name="Dagan T."/>
            <person name="Roettger M."/>
            <person name="Stucken K."/>
            <person name="Landan G."/>
            <person name="Koch R."/>
            <person name="Major P."/>
            <person name="Gould S.B."/>
            <person name="Goremykin V.V."/>
            <person name="Rippka R."/>
            <person name="Tandeau de Marsac N."/>
            <person name="Gugger M."/>
            <person name="Lockhart P.J."/>
            <person name="Allen J.F."/>
            <person name="Brune I."/>
            <person name="Maus I."/>
            <person name="Puhler A."/>
            <person name="Martin W.F."/>
        </authorList>
    </citation>
    <scope>NUCLEOTIDE SEQUENCE [LARGE SCALE GENOMIC DNA]</scope>
    <source>
        <strain evidence="1 2">PCC 7110</strain>
    </source>
</reference>
<dbReference type="AlphaFoldDB" id="A0A139XB91"/>
<organism evidence="1 2">
    <name type="scientific">Scytonema hofmannii PCC 7110</name>
    <dbReference type="NCBI Taxonomy" id="128403"/>
    <lineage>
        <taxon>Bacteria</taxon>
        <taxon>Bacillati</taxon>
        <taxon>Cyanobacteriota</taxon>
        <taxon>Cyanophyceae</taxon>
        <taxon>Nostocales</taxon>
        <taxon>Scytonemataceae</taxon>
        <taxon>Scytonema</taxon>
    </lineage>
</organism>
<evidence type="ECO:0000313" key="2">
    <source>
        <dbReference type="Proteomes" id="UP000076925"/>
    </source>
</evidence>
<dbReference type="Pfam" id="PF05973">
    <property type="entry name" value="Gp49"/>
    <property type="match status" value="1"/>
</dbReference>
<dbReference type="RefSeq" id="WP_017746370.1">
    <property type="nucleotide sequence ID" value="NZ_KQ976354.1"/>
</dbReference>
<gene>
    <name evidence="1" type="ORF">WA1_18230</name>
</gene>
<protein>
    <submittedName>
        <fullName evidence="1">Addiction module protein</fullName>
    </submittedName>
</protein>
<dbReference type="PANTHER" id="PTHR41791">
    <property type="entry name" value="SSL7039 PROTEIN"/>
    <property type="match status" value="1"/>
</dbReference>